<protein>
    <submittedName>
        <fullName evidence="6">Alpha/beta-hydrolase</fullName>
    </submittedName>
</protein>
<dbReference type="InterPro" id="IPR013094">
    <property type="entry name" value="AB_hydrolase_3"/>
</dbReference>
<dbReference type="InterPro" id="IPR050300">
    <property type="entry name" value="GDXG_lipolytic_enzyme"/>
</dbReference>
<organism evidence="6 7">
    <name type="scientific">Sanghuangporus baumii</name>
    <name type="common">Phellinus baumii</name>
    <dbReference type="NCBI Taxonomy" id="108892"/>
    <lineage>
        <taxon>Eukaryota</taxon>
        <taxon>Fungi</taxon>
        <taxon>Dikarya</taxon>
        <taxon>Basidiomycota</taxon>
        <taxon>Agaricomycotina</taxon>
        <taxon>Agaricomycetes</taxon>
        <taxon>Hymenochaetales</taxon>
        <taxon>Hymenochaetaceae</taxon>
        <taxon>Sanghuangporus</taxon>
    </lineage>
</organism>
<dbReference type="InterPro" id="IPR029058">
    <property type="entry name" value="AB_hydrolase_fold"/>
</dbReference>
<accession>A0A9Q5HZB7</accession>
<keyword evidence="2" id="KW-0378">Hydrolase</keyword>
<dbReference type="Pfam" id="PF07859">
    <property type="entry name" value="Abhydrolase_3"/>
    <property type="match status" value="2"/>
</dbReference>
<feature type="compositionally biased region" description="Low complexity" evidence="4">
    <location>
        <begin position="718"/>
        <end position="741"/>
    </location>
</feature>
<dbReference type="OrthoDB" id="1662883at2759"/>
<proteinExistence type="inferred from homology"/>
<feature type="region of interest" description="Disordered" evidence="4">
    <location>
        <begin position="683"/>
        <end position="746"/>
    </location>
</feature>
<name>A0A9Q5HZB7_SANBA</name>
<feature type="compositionally biased region" description="Basic and acidic residues" evidence="4">
    <location>
        <begin position="990"/>
        <end position="1007"/>
    </location>
</feature>
<evidence type="ECO:0000313" key="6">
    <source>
        <dbReference type="EMBL" id="OCB88649.1"/>
    </source>
</evidence>
<comment type="caution">
    <text evidence="6">The sequence shown here is derived from an EMBL/GenBank/DDBJ whole genome shotgun (WGS) entry which is preliminary data.</text>
</comment>
<dbReference type="AlphaFoldDB" id="A0A9Q5HZB7"/>
<dbReference type="GO" id="GO:0016787">
    <property type="term" value="F:hydrolase activity"/>
    <property type="evidence" value="ECO:0007669"/>
    <property type="project" value="UniProtKB-KW"/>
</dbReference>
<feature type="region of interest" description="Disordered" evidence="4">
    <location>
        <begin position="961"/>
        <end position="1068"/>
    </location>
</feature>
<sequence>MPNALTTHVGLKAGPWFLETLVRHYFDRMFHDRKEGVRDVDSANDESGKLRRDELLYDEVFHIVKSFLEVSTHHTIEELQQFSNTQIPSSPWMHVMRVRVPLSCCDDAAEYLIDALGGQVKTRQIVGGTKWWQVRGIRGVDAQWIVARKDHQRVRKQQKQHQQQAEQLKQDHHEEGAVYDPEMDELRCILYFHGGGYYFGSVDQERYFIQRFARKSGCRLLAISYRLAPQYPFPCAIQDAVASYLYLIRPPPGAPHTPVNPAHVIVAGDSAGGDLYLIRPPPGAPHTPVNPAHVIVAGDSAGGGLTLALLQVIRDTGLPMPAGAIPISPWCDLTHSFPSIHLNTDTDVIPKYGLSIYKPSVLWPPPSDDLTHEVQAGIRSRIKQIARQYRKEADGKTIKEEPERRSRFWRRALSYGASVRDRHSEERSVSRGRDSSRIASREILADDARTGDVRAAAVSRSRSGKGETDGGKQTDMKLDTGPSAPLPTADDTKTQTLSVKAESGDMLEVRDQVHMYAPNNLLVHPLVSPAMSYLGGLPPLLIIASDGEVLRDEIIYTAQKAAHPERYPVKPEAKKLYPRLEGIEDRYGPTRVHLQVYDHAAHTFPVIFFVCSSSKFCFRAMANFSKYVLGTLPVSPSASATNVNGSGISDIPSFQGRKSFRLGRSPSLNVSVSRRLSMMGSWKKRASFHQEPNGSPQIQSQSQLDGQISESPAQATDSPGRTSIVSSRSSTSERLNSSTTTEGVRLAGDPSIYTRLQDGLTSPFVDNMIRERVSTRGEIRPLEPESELTACTMPLDRIGVASELVLRRYIEGSTKWNEKFAKAKEHIRKQRAHSLKLAKYDAAQIVPQLQMPFFLHAEGEEGIVEADSGDATHAKAKEAGPSVKEGLKPSVASWAWAWALDGAERPPPSSIVSRRDTEEARRLSRIADLPADTHDHRVSGNNLWTYLVNRLSLEKNEAKVEQHAVEKDPKGIAKDVSFDSTPHRRKGKGKEKENKEKNMEGTRDASKERKRRPHWPRSLSRAANRTHHSERRGSIFRLKSTPAIRAEARDDGNNAELPERDIGRVKSN</sequence>
<dbReference type="Gene3D" id="3.40.50.1820">
    <property type="entry name" value="alpha/beta hydrolase"/>
    <property type="match status" value="3"/>
</dbReference>
<evidence type="ECO:0000313" key="7">
    <source>
        <dbReference type="Proteomes" id="UP000757232"/>
    </source>
</evidence>
<feature type="compositionally biased region" description="Basic and acidic residues" evidence="4">
    <location>
        <begin position="961"/>
        <end position="977"/>
    </location>
</feature>
<evidence type="ECO:0000256" key="3">
    <source>
        <dbReference type="PROSITE-ProRule" id="PRU10038"/>
    </source>
</evidence>
<gene>
    <name evidence="6" type="ORF">A7U60_g4192</name>
</gene>
<dbReference type="InterPro" id="IPR033140">
    <property type="entry name" value="Lipase_GDXG_put_SER_AS"/>
</dbReference>
<feature type="compositionally biased region" description="Basic and acidic residues" evidence="4">
    <location>
        <begin position="464"/>
        <end position="478"/>
    </location>
</feature>
<dbReference type="PANTHER" id="PTHR48081:SF5">
    <property type="entry name" value="ALPHA_BETA HYDROLASE FOLD-3 DOMAIN-CONTAINING PROTEIN"/>
    <property type="match status" value="1"/>
</dbReference>
<dbReference type="PANTHER" id="PTHR48081">
    <property type="entry name" value="AB HYDROLASE SUPERFAMILY PROTEIN C4A8.06C"/>
    <property type="match status" value="1"/>
</dbReference>
<feature type="compositionally biased region" description="Basic and acidic residues" evidence="4">
    <location>
        <begin position="1046"/>
        <end position="1068"/>
    </location>
</feature>
<feature type="region of interest" description="Disordered" evidence="4">
    <location>
        <begin position="420"/>
        <end position="495"/>
    </location>
</feature>
<keyword evidence="7" id="KW-1185">Reference proteome</keyword>
<dbReference type="SUPFAM" id="SSF53474">
    <property type="entry name" value="alpha/beta-Hydrolases"/>
    <property type="match status" value="2"/>
</dbReference>
<dbReference type="EMBL" id="LNZH02000174">
    <property type="protein sequence ID" value="OCB88649.1"/>
    <property type="molecule type" value="Genomic_DNA"/>
</dbReference>
<evidence type="ECO:0000256" key="2">
    <source>
        <dbReference type="ARBA" id="ARBA00022801"/>
    </source>
</evidence>
<dbReference type="Proteomes" id="UP000757232">
    <property type="component" value="Unassembled WGS sequence"/>
</dbReference>
<reference evidence="6" key="1">
    <citation type="submission" date="2016-06" db="EMBL/GenBank/DDBJ databases">
        <title>Draft Genome sequence of the fungus Inonotus baumii.</title>
        <authorList>
            <person name="Zhu H."/>
            <person name="Lin W."/>
        </authorList>
    </citation>
    <scope>NUCLEOTIDE SEQUENCE</scope>
    <source>
        <strain evidence="6">821</strain>
    </source>
</reference>
<comment type="similarity">
    <text evidence="1">Belongs to the 'GDXG' lipolytic enzyme family.</text>
</comment>
<dbReference type="PROSITE" id="PS01174">
    <property type="entry name" value="LIPASE_GDXG_SER"/>
    <property type="match status" value="1"/>
</dbReference>
<evidence type="ECO:0000256" key="1">
    <source>
        <dbReference type="ARBA" id="ARBA00010515"/>
    </source>
</evidence>
<feature type="domain" description="Alpha/beta hydrolase fold-3" evidence="5">
    <location>
        <begin position="289"/>
        <end position="372"/>
    </location>
</feature>
<evidence type="ECO:0000256" key="4">
    <source>
        <dbReference type="SAM" id="MobiDB-lite"/>
    </source>
</evidence>
<evidence type="ECO:0000259" key="5">
    <source>
        <dbReference type="Pfam" id="PF07859"/>
    </source>
</evidence>
<feature type="compositionally biased region" description="Basic and acidic residues" evidence="4">
    <location>
        <begin position="420"/>
        <end position="452"/>
    </location>
</feature>
<feature type="compositionally biased region" description="Polar residues" evidence="4">
    <location>
        <begin position="690"/>
        <end position="717"/>
    </location>
</feature>
<feature type="domain" description="Alpha/beta hydrolase fold-3" evidence="5">
    <location>
        <begin position="189"/>
        <end position="276"/>
    </location>
</feature>
<feature type="active site" evidence="3">
    <location>
        <position position="300"/>
    </location>
</feature>